<feature type="signal peptide" evidence="1">
    <location>
        <begin position="1"/>
        <end position="20"/>
    </location>
</feature>
<dbReference type="InterPro" id="IPR007788">
    <property type="entry name" value="QCT"/>
</dbReference>
<evidence type="ECO:0000313" key="2">
    <source>
        <dbReference type="EMBL" id="ADM09387.1"/>
    </source>
</evidence>
<dbReference type="HOGENOM" id="CLU_060272_2_2_5"/>
<keyword evidence="3" id="KW-1185">Reference proteome</keyword>
<keyword evidence="2" id="KW-0808">Transferase</keyword>
<organism evidence="2 3">
    <name type="scientific">Parvularcula bermudensis (strain ATCC BAA-594 / HTCC2503 / KCTC 12087)</name>
    <dbReference type="NCBI Taxonomy" id="314260"/>
    <lineage>
        <taxon>Bacteria</taxon>
        <taxon>Pseudomonadati</taxon>
        <taxon>Pseudomonadota</taxon>
        <taxon>Alphaproteobacteria</taxon>
        <taxon>Parvularculales</taxon>
        <taxon>Parvularculaceae</taxon>
        <taxon>Parvularcula</taxon>
    </lineage>
</organism>
<proteinExistence type="predicted"/>
<name>E0TI48_PARBH</name>
<keyword evidence="1" id="KW-0732">Signal</keyword>
<dbReference type="Pfam" id="PF05096">
    <property type="entry name" value="Glu_cyclase_2"/>
    <property type="match status" value="1"/>
</dbReference>
<gene>
    <name evidence="2" type="ordered locus">PB2503_06607</name>
</gene>
<dbReference type="RefSeq" id="WP_013300361.1">
    <property type="nucleotide sequence ID" value="NC_014414.1"/>
</dbReference>
<dbReference type="STRING" id="314260.PB2503_06607"/>
<dbReference type="PANTHER" id="PTHR31270:SF1">
    <property type="entry name" value="GLUTAMINYL-PEPTIDE CYCLOTRANSFERASE"/>
    <property type="match status" value="1"/>
</dbReference>
<dbReference type="SUPFAM" id="SSF63825">
    <property type="entry name" value="YWTD domain"/>
    <property type="match status" value="1"/>
</dbReference>
<dbReference type="OrthoDB" id="9783700at2"/>
<accession>E0TI48</accession>
<dbReference type="eggNOG" id="COG3823">
    <property type="taxonomic scope" value="Bacteria"/>
</dbReference>
<feature type="chain" id="PRO_5003140730" evidence="1">
    <location>
        <begin position="21"/>
        <end position="264"/>
    </location>
</feature>
<protein>
    <submittedName>
        <fullName evidence="2">Glutamine cyclotransferase</fullName>
    </submittedName>
</protein>
<dbReference type="EMBL" id="CP002156">
    <property type="protein sequence ID" value="ADM09387.1"/>
    <property type="molecule type" value="Genomic_DNA"/>
</dbReference>
<dbReference type="GO" id="GO:0016603">
    <property type="term" value="F:glutaminyl-peptide cyclotransferase activity"/>
    <property type="evidence" value="ECO:0007669"/>
    <property type="project" value="InterPro"/>
</dbReference>
<dbReference type="Proteomes" id="UP000001302">
    <property type="component" value="Chromosome"/>
</dbReference>
<sequence length="264" mass="28779">MISAPAFFGLLAFLFTGAQSAEGALAAGEAPPVRPTVSTVEVVAVHPHGRRDFTQGLFFADGVLYESTGRVGQSALIRHGLGEVEAKRHPLPETVFGEGSTAVGDHIVSLTWRSGIGFVHDRESFDLKSRFPIDGEGWGLTYDGDRLILSDGSDRLRFLDPTTFAPIGSLAVTLNGRPLTRLNELEWVEGEIWANIWLTDFIARIDPATGIATGLVDLRGLEPDRRDPNDDVLNGIAYDEENGRLMVTGKNWAHLYEIKVLPSD</sequence>
<reference evidence="2 3" key="2">
    <citation type="journal article" date="2011" name="J. Bacteriol.">
        <title>Complete genome sequence of strain HTCC2503T of Parvularcula bermudensis, the type species of the order "Parvularculales" in the class Alphaproteobacteria.</title>
        <authorList>
            <person name="Oh H.M."/>
            <person name="Kang I."/>
            <person name="Vergin K.L."/>
            <person name="Kang D."/>
            <person name="Rhee K.H."/>
            <person name="Giovannoni S.J."/>
            <person name="Cho J.C."/>
        </authorList>
    </citation>
    <scope>NUCLEOTIDE SEQUENCE [LARGE SCALE GENOMIC DNA]</scope>
    <source>
        <strain evidence="3">ATCC BAA-594 / HTCC2503 / KCTC 12087</strain>
    </source>
</reference>
<dbReference type="PANTHER" id="PTHR31270">
    <property type="entry name" value="GLUTAMINYL-PEPTIDE CYCLOTRANSFERASE"/>
    <property type="match status" value="1"/>
</dbReference>
<evidence type="ECO:0000256" key="1">
    <source>
        <dbReference type="SAM" id="SignalP"/>
    </source>
</evidence>
<dbReference type="AlphaFoldDB" id="E0TI48"/>
<evidence type="ECO:0000313" key="3">
    <source>
        <dbReference type="Proteomes" id="UP000001302"/>
    </source>
</evidence>
<dbReference type="KEGG" id="pbr:PB2503_06607"/>
<reference evidence="3" key="1">
    <citation type="submission" date="2010-08" db="EMBL/GenBank/DDBJ databases">
        <title>Genome sequence of Parvularcula bermudensis HTCC2503.</title>
        <authorList>
            <person name="Kang D.-M."/>
            <person name="Oh H.-M."/>
            <person name="Cho J.-C."/>
        </authorList>
    </citation>
    <scope>NUCLEOTIDE SEQUENCE [LARGE SCALE GENOMIC DNA]</scope>
    <source>
        <strain evidence="3">ATCC BAA-594 / HTCC2503 / KCTC 12087</strain>
    </source>
</reference>